<dbReference type="Proteomes" id="UP000007796">
    <property type="component" value="Unassembled WGS sequence"/>
</dbReference>
<feature type="compositionally biased region" description="Polar residues" evidence="1">
    <location>
        <begin position="259"/>
        <end position="289"/>
    </location>
</feature>
<dbReference type="InParanoid" id="F0XK03"/>
<dbReference type="GeneID" id="25978335"/>
<evidence type="ECO:0000313" key="3">
    <source>
        <dbReference type="Proteomes" id="UP000007796"/>
    </source>
</evidence>
<dbReference type="HOGENOM" id="CLU_341322_0_0_1"/>
<feature type="region of interest" description="Disordered" evidence="1">
    <location>
        <begin position="251"/>
        <end position="292"/>
    </location>
</feature>
<feature type="region of interest" description="Disordered" evidence="1">
    <location>
        <begin position="1"/>
        <end position="24"/>
    </location>
</feature>
<feature type="region of interest" description="Disordered" evidence="1">
    <location>
        <begin position="531"/>
        <end position="558"/>
    </location>
</feature>
<proteinExistence type="predicted"/>
<dbReference type="AlphaFoldDB" id="F0XK03"/>
<dbReference type="EMBL" id="GL629787">
    <property type="protein sequence ID" value="EFX01984.1"/>
    <property type="molecule type" value="Genomic_DNA"/>
</dbReference>
<gene>
    <name evidence="2" type="ORF">CMQ_5055</name>
</gene>
<feature type="region of interest" description="Disordered" evidence="1">
    <location>
        <begin position="379"/>
        <end position="418"/>
    </location>
</feature>
<organism evidence="3">
    <name type="scientific">Grosmannia clavigera (strain kw1407 / UAMH 11150)</name>
    <name type="common">Blue stain fungus</name>
    <name type="synonym">Graphiocladiella clavigera</name>
    <dbReference type="NCBI Taxonomy" id="655863"/>
    <lineage>
        <taxon>Eukaryota</taxon>
        <taxon>Fungi</taxon>
        <taxon>Dikarya</taxon>
        <taxon>Ascomycota</taxon>
        <taxon>Pezizomycotina</taxon>
        <taxon>Sordariomycetes</taxon>
        <taxon>Sordariomycetidae</taxon>
        <taxon>Ophiostomatales</taxon>
        <taxon>Ophiostomataceae</taxon>
        <taxon>Leptographium</taxon>
    </lineage>
</organism>
<protein>
    <submittedName>
        <fullName evidence="2">Uncharacterized protein</fullName>
    </submittedName>
</protein>
<feature type="compositionally biased region" description="Acidic residues" evidence="1">
    <location>
        <begin position="407"/>
        <end position="418"/>
    </location>
</feature>
<sequence length="831" mass="89019">MYPFGSGPSPGPYGSGGDYNPRTAESLEGEIALLRSLLALQTSSSSSSDWISDWERTRSPRPGLNSFGSPYRLPQRPFNAPLRYCARTHRNPRGLEVPENTLPHGVPPPPQPAAYRQAPSLMRQESARNWTEILRSSNIARQDSPPIYPTIGPFASQLPNVFTDRLPVFDMTGAFSGTLPETYTRRQALSSFSTEGGNIDYCPAKSGLAKSAPAEASSRHSTVLDMNDMNEAHLPKELRSLRDAARNAGIRVGLKNETPDQSGRSSPLSGKNKSVLDPSSSPFKPTNTAPGKANMVAKASAGVLHAAENHISGEVDARRFATPSPLRNVMSFSDAPLDGIISENASGSIENFEAGRYASFFPAASTTTLDVYKAHSETPYNMAGSGSDPVESSRANEARTCLSAESSQEEDHDDDDQEDCQYFLPPGSPILDCNDSPNVSMSDADVSLSLSKLSVLPPSMRLGLHPRVALTMASTPAAPEVARVYQDLTPELPTIWDSRDDTAYRAGIARDARNRAFNTFGGLNSNATQYGTASHSSGGYGNQADAGGSTSHVPTAVGTGLQDTGHANMSSGFDHTVTYRTRGTNSNENNASYHQDLSVVPMSMRLPDEVQSTHNPDLVPGRELESEIDPEDQALPASEFPAARYYTPNEVDGGSNLGPNISGPNATSGRLAPFSTIPTATSGRGNGERQTAFSTVATFAAQAQEPTAAVPIPIPVPNPRAHGMGHVVDHAPRQHVENWQYMGIPGRYAEFIRARNEMRAQALNSGTNTWLPTGNEEGQSGLHEVTASSDALRPIGHGRPRPRSSEGQDSRPVSPQSSVSSGEFMVFKFDP</sequence>
<evidence type="ECO:0000313" key="2">
    <source>
        <dbReference type="EMBL" id="EFX01984.1"/>
    </source>
</evidence>
<name>F0XK03_GROCL</name>
<feature type="region of interest" description="Disordered" evidence="1">
    <location>
        <begin position="49"/>
        <end position="72"/>
    </location>
</feature>
<evidence type="ECO:0000256" key="1">
    <source>
        <dbReference type="SAM" id="MobiDB-lite"/>
    </source>
</evidence>
<reference evidence="2 3" key="1">
    <citation type="journal article" date="2011" name="Proc. Natl. Acad. Sci. U.S.A.">
        <title>Genome and transcriptome analyses of the mountain pine beetle-fungal symbiont Grosmannia clavigera, a lodgepole pine pathogen.</title>
        <authorList>
            <person name="DiGuistini S."/>
            <person name="Wang Y."/>
            <person name="Liao N.Y."/>
            <person name="Taylor G."/>
            <person name="Tanguay P."/>
            <person name="Feau N."/>
            <person name="Henrissat B."/>
            <person name="Chan S.K."/>
            <person name="Hesse-Orce U."/>
            <person name="Alamouti S.M."/>
            <person name="Tsui C.K.M."/>
            <person name="Docking R.T."/>
            <person name="Levasseur A."/>
            <person name="Haridas S."/>
            <person name="Robertson G."/>
            <person name="Birol I."/>
            <person name="Holt R.A."/>
            <person name="Marra M.A."/>
            <person name="Hamelin R.C."/>
            <person name="Hirst M."/>
            <person name="Jones S.J.M."/>
            <person name="Bohlmann J."/>
            <person name="Breuil C."/>
        </authorList>
    </citation>
    <scope>NUCLEOTIDE SEQUENCE [LARGE SCALE GENOMIC DNA]</scope>
    <source>
        <strain evidence="3">kw1407 / UAMH 11150</strain>
    </source>
</reference>
<accession>F0XK03</accession>
<feature type="region of interest" description="Disordered" evidence="1">
    <location>
        <begin position="787"/>
        <end position="831"/>
    </location>
</feature>
<feature type="compositionally biased region" description="Low complexity" evidence="1">
    <location>
        <begin position="810"/>
        <end position="821"/>
    </location>
</feature>
<dbReference type="RefSeq" id="XP_014171466.1">
    <property type="nucleotide sequence ID" value="XM_014315991.1"/>
</dbReference>
<keyword evidence="3" id="KW-1185">Reference proteome</keyword>